<dbReference type="GO" id="GO:0004430">
    <property type="term" value="F:1-phosphatidylinositol 4-kinase activity"/>
    <property type="evidence" value="ECO:0007669"/>
    <property type="project" value="UniProtKB-EC"/>
</dbReference>
<dbReference type="PROSITE" id="PS51545">
    <property type="entry name" value="PIK_HELICAL"/>
    <property type="match status" value="1"/>
</dbReference>
<dbReference type="Pfam" id="PF21245">
    <property type="entry name" value="PI4KB-PIK1_PIK"/>
    <property type="match status" value="1"/>
</dbReference>
<evidence type="ECO:0000256" key="1">
    <source>
        <dbReference type="ARBA" id="ARBA00004450"/>
    </source>
</evidence>
<keyword evidence="4" id="KW-0418">Kinase</keyword>
<dbReference type="InterPro" id="IPR049160">
    <property type="entry name" value="PI4KB-PIK1_PIK"/>
</dbReference>
<evidence type="ECO:0000256" key="3">
    <source>
        <dbReference type="ARBA" id="ARBA00022679"/>
    </source>
</evidence>
<evidence type="ECO:0000256" key="8">
    <source>
        <dbReference type="SAM" id="MobiDB-lite"/>
    </source>
</evidence>
<evidence type="ECO:0000256" key="5">
    <source>
        <dbReference type="ARBA" id="ARBA00036767"/>
    </source>
</evidence>
<reference evidence="11 12" key="1">
    <citation type="submission" date="2018-04" db="EMBL/GenBank/DDBJ databases">
        <title>The genome of golden apple snail Pomacea canaliculata provides insight into stress tolerance and invasive adaptation.</title>
        <authorList>
            <person name="Liu C."/>
            <person name="Liu B."/>
            <person name="Ren Y."/>
            <person name="Zhang Y."/>
            <person name="Wang H."/>
            <person name="Li S."/>
            <person name="Jiang F."/>
            <person name="Yin L."/>
            <person name="Zhang G."/>
            <person name="Qian W."/>
            <person name="Fan W."/>
        </authorList>
    </citation>
    <scope>NUCLEOTIDE SEQUENCE [LARGE SCALE GENOMIC DNA]</scope>
    <source>
        <strain evidence="11">SZHN2017</strain>
        <tissue evidence="11">Muscle</tissue>
    </source>
</reference>
<feature type="compositionally biased region" description="Low complexity" evidence="8">
    <location>
        <begin position="243"/>
        <end position="253"/>
    </location>
</feature>
<dbReference type="GO" id="GO:0030867">
    <property type="term" value="C:rough endoplasmic reticulum membrane"/>
    <property type="evidence" value="ECO:0007669"/>
    <property type="project" value="UniProtKB-SubCell"/>
</dbReference>
<dbReference type="PANTHER" id="PTHR10048">
    <property type="entry name" value="PHOSPHATIDYLINOSITOL KINASE"/>
    <property type="match status" value="1"/>
</dbReference>
<dbReference type="Gene3D" id="1.10.1070.11">
    <property type="entry name" value="Phosphatidylinositol 3-/4-kinase, catalytic domain"/>
    <property type="match status" value="1"/>
</dbReference>
<feature type="region of interest" description="Disordered" evidence="8">
    <location>
        <begin position="446"/>
        <end position="480"/>
    </location>
</feature>
<feature type="region of interest" description="Disordered" evidence="8">
    <location>
        <begin position="236"/>
        <end position="283"/>
    </location>
</feature>
<evidence type="ECO:0000256" key="4">
    <source>
        <dbReference type="ARBA" id="ARBA00022777"/>
    </source>
</evidence>
<dbReference type="STRING" id="400727.A0A2T7PFL5"/>
<dbReference type="GO" id="GO:0048015">
    <property type="term" value="P:phosphatidylinositol-mediated signaling"/>
    <property type="evidence" value="ECO:0007669"/>
    <property type="project" value="TreeGrafter"/>
</dbReference>
<name>A0A2T7PFL5_POMCA</name>
<dbReference type="SMART" id="SM00146">
    <property type="entry name" value="PI3Kc"/>
    <property type="match status" value="1"/>
</dbReference>
<dbReference type="InterPro" id="IPR018936">
    <property type="entry name" value="PI3/4_kinase_CS"/>
</dbReference>
<evidence type="ECO:0000256" key="6">
    <source>
        <dbReference type="ARBA" id="ARBA00037860"/>
    </source>
</evidence>
<dbReference type="Gene3D" id="3.30.1010.10">
    <property type="entry name" value="Phosphatidylinositol 3-kinase Catalytic Subunit, Chain A, domain 4"/>
    <property type="match status" value="1"/>
</dbReference>
<dbReference type="GO" id="GO:0005741">
    <property type="term" value="C:mitochondrial outer membrane"/>
    <property type="evidence" value="ECO:0007669"/>
    <property type="project" value="UniProtKB-SubCell"/>
</dbReference>
<dbReference type="InterPro" id="IPR057754">
    <property type="entry name" value="PI4-kinase_beta/PIK1_cat"/>
</dbReference>
<dbReference type="InterPro" id="IPR011009">
    <property type="entry name" value="Kinase-like_dom_sf"/>
</dbReference>
<dbReference type="OrthoDB" id="10264149at2759"/>
<dbReference type="PROSITE" id="PS50290">
    <property type="entry name" value="PI3_4_KINASE_3"/>
    <property type="match status" value="1"/>
</dbReference>
<dbReference type="InterPro" id="IPR036940">
    <property type="entry name" value="PI3/4_kinase_cat_sf"/>
</dbReference>
<comment type="caution">
    <text evidence="11">The sequence shown here is derived from an EMBL/GenBank/DDBJ whole genome shotgun (WGS) entry which is preliminary data.</text>
</comment>
<evidence type="ECO:0000313" key="11">
    <source>
        <dbReference type="EMBL" id="PVD32190.1"/>
    </source>
</evidence>
<evidence type="ECO:0000259" key="10">
    <source>
        <dbReference type="PROSITE" id="PS51545"/>
    </source>
</evidence>
<feature type="domain" description="PI3K/PI4K catalytic" evidence="9">
    <location>
        <begin position="761"/>
        <end position="1026"/>
    </location>
</feature>
<dbReference type="InterPro" id="IPR001263">
    <property type="entry name" value="PI3K_accessory_dom"/>
</dbReference>
<feature type="domain" description="PIK helical" evidence="10">
    <location>
        <begin position="232"/>
        <end position="441"/>
    </location>
</feature>
<dbReference type="GO" id="GO:0046854">
    <property type="term" value="P:phosphatidylinositol phosphate biosynthetic process"/>
    <property type="evidence" value="ECO:0007669"/>
    <property type="project" value="InterPro"/>
</dbReference>
<sequence>MATWMKSRCSVNDVRVHRGPTRAISGPSMQTLEDPQEHGKFEVNGNYAVNPELVIAFGDLAPDPFVTCSCEYVSQLMEGTKVTVANGEVGRGENEKEPEEANDGCETGVDLSTGHVNSIVSVSDCTSSGKLKGRGGGHCHRSKDKMMTSHAHHPIEDTSQSREEHLCTVPHLLEHSLSYSILEQTSNDILSQFKKSGILSNIHAEVERSCGHQSDQSLISKACSEEVCNMDTAAVEDGREGAQSSSSQVAASESDSEVCDQTRSGEDDELGPEPIMPNSVPKRPLCLPRPFRFSLRERRLKDNCDMSEGPSSAVGRSGRSRIPPPRQSWLLRLFESKLFDMSIAISYLFNSKEPGVQTYLGNRMFSFTEDDVDFYLPQLLNMYIHMHDVAEAVHPYLLHRCRSDVVFSVNAAWLLSAFSADVLKPNWKNSQGVKLKNMLLNEELGPSLTPKVHSNLPSPNSPNPPGLSGMKKTHHRSRSEATGLLMKHSESVSTLQTPGSTAGDLASGRAFDNGCRCMLSSEALLNDLTGRQTVCQCNAPRLQPEVEFVEALMNIGKRLQALPTKELRTSRLIAELAMLNLNLPARVWLPVADNCNHHVVRIPHTQAVVLNSKEKAPYMVYVEVLECENPLTSCLPSKMLDNTLRFTRSEEDLSHINHHQAATVALRSEFSVYGSTTDFDDADCWSQEDDDIMTLALKCRSSDTISQISTESSASADSKDPIYIAAGDIRRRLSENISAPKKKFERDPEDPSAAALKEPWEDKVERIRESSPYGHLPHWSLLSVIVKCGDDLRQELMVYQVLKQLQTIWEMEHVPLWIRPYKIVVTSNDSGMIQPVLNAVSLHQIKKHSKCSLLDYFEQEFGPINSEEFLTAQKNFVQSCAGYCLVCYLMQVKDRHNGNILLDADGHIIHIDFGFILSTSPGKNLGFENSPFKLTHEFVEVMGGQGSDMFEYFKILMLQGFVASRKHMDKIMPIVEIMQTGSQLPCFSKGVSTVRALRERFHMNMTEEQLQLLVDNLVESSLHSLTTKLYDGFQYLTNGIL</sequence>
<dbReference type="InterPro" id="IPR015433">
    <property type="entry name" value="PI3/4_kinase"/>
</dbReference>
<comment type="catalytic activity">
    <reaction evidence="5">
        <text>a 1,2-diacyl-sn-glycero-3-phospho-(1D-myo-inositol) + ATP = a 1,2-diacyl-sn-glycero-3-phospho-(1D-myo-inositol 4-phosphate) + ADP + H(+)</text>
        <dbReference type="Rhea" id="RHEA:19877"/>
        <dbReference type="ChEBI" id="CHEBI:15378"/>
        <dbReference type="ChEBI" id="CHEBI:30616"/>
        <dbReference type="ChEBI" id="CHEBI:57880"/>
        <dbReference type="ChEBI" id="CHEBI:58178"/>
        <dbReference type="ChEBI" id="CHEBI:456216"/>
        <dbReference type="EC" id="2.7.1.67"/>
    </reaction>
    <physiologicalReaction direction="left-to-right" evidence="5">
        <dbReference type="Rhea" id="RHEA:19878"/>
    </physiologicalReaction>
</comment>
<dbReference type="FunFam" id="1.10.1070.11:FF:000004">
    <property type="entry name" value="Phosphatidylinositol 4-kinase, catalytic, beta"/>
    <property type="match status" value="1"/>
</dbReference>
<dbReference type="PANTHER" id="PTHR10048:SF22">
    <property type="entry name" value="PHOSPHATIDYLINOSITOL 4-KINASE BETA"/>
    <property type="match status" value="1"/>
</dbReference>
<keyword evidence="12" id="KW-1185">Reference proteome</keyword>
<evidence type="ECO:0000256" key="2">
    <source>
        <dbReference type="ARBA" id="ARBA00012169"/>
    </source>
</evidence>
<gene>
    <name evidence="11" type="ORF">C0Q70_07619</name>
</gene>
<dbReference type="Proteomes" id="UP000245119">
    <property type="component" value="Linkage Group LG4"/>
</dbReference>
<evidence type="ECO:0000313" key="12">
    <source>
        <dbReference type="Proteomes" id="UP000245119"/>
    </source>
</evidence>
<organism evidence="11 12">
    <name type="scientific">Pomacea canaliculata</name>
    <name type="common">Golden apple snail</name>
    <dbReference type="NCBI Taxonomy" id="400727"/>
    <lineage>
        <taxon>Eukaryota</taxon>
        <taxon>Metazoa</taxon>
        <taxon>Spiralia</taxon>
        <taxon>Lophotrochozoa</taxon>
        <taxon>Mollusca</taxon>
        <taxon>Gastropoda</taxon>
        <taxon>Caenogastropoda</taxon>
        <taxon>Architaenioglossa</taxon>
        <taxon>Ampullarioidea</taxon>
        <taxon>Ampullariidae</taxon>
        <taxon>Pomacea</taxon>
    </lineage>
</organism>
<dbReference type="PROSITE" id="PS00916">
    <property type="entry name" value="PI3_4_KINASE_2"/>
    <property type="match status" value="1"/>
</dbReference>
<comment type="subcellular location">
    <subcellularLocation>
        <location evidence="1">Mitochondrion outer membrane</location>
        <topology evidence="1">Peripheral membrane protein</topology>
    </subcellularLocation>
    <subcellularLocation>
        <location evidence="6">Rough endoplasmic reticulum membrane</location>
        <topology evidence="6">Peripheral membrane protein</topology>
    </subcellularLocation>
</comment>
<dbReference type="EMBL" id="PZQS01000004">
    <property type="protein sequence ID" value="PVD32190.1"/>
    <property type="molecule type" value="Genomic_DNA"/>
</dbReference>
<evidence type="ECO:0000256" key="7">
    <source>
        <dbReference type="ARBA" id="ARBA00039877"/>
    </source>
</evidence>
<keyword evidence="3" id="KW-0808">Transferase</keyword>
<dbReference type="AlphaFoldDB" id="A0A2T7PFL5"/>
<dbReference type="SUPFAM" id="SSF56112">
    <property type="entry name" value="Protein kinase-like (PK-like)"/>
    <property type="match status" value="1"/>
</dbReference>
<dbReference type="EC" id="2.7.1.67" evidence="2"/>
<proteinExistence type="predicted"/>
<protein>
    <recommendedName>
        <fullName evidence="7">Phosphatidylinositol 4-kinase beta</fullName>
        <ecNumber evidence="2">2.7.1.67</ecNumber>
    </recommendedName>
</protein>
<dbReference type="Pfam" id="PF00454">
    <property type="entry name" value="PI3_PI4_kinase"/>
    <property type="match status" value="1"/>
</dbReference>
<dbReference type="CDD" id="cd05168">
    <property type="entry name" value="PI4Kc_III_beta"/>
    <property type="match status" value="1"/>
</dbReference>
<evidence type="ECO:0000259" key="9">
    <source>
        <dbReference type="PROSITE" id="PS50290"/>
    </source>
</evidence>
<dbReference type="PROSITE" id="PS00915">
    <property type="entry name" value="PI3_4_KINASE_1"/>
    <property type="match status" value="1"/>
</dbReference>
<accession>A0A2T7PFL5</accession>
<dbReference type="InterPro" id="IPR000403">
    <property type="entry name" value="PI3/4_kinase_cat_dom"/>
</dbReference>